<reference evidence="2" key="2">
    <citation type="journal article" date="2015" name="Fish Shellfish Immunol.">
        <title>Early steps in the European eel (Anguilla anguilla)-Vibrio vulnificus interaction in the gills: Role of the RtxA13 toxin.</title>
        <authorList>
            <person name="Callol A."/>
            <person name="Pajuelo D."/>
            <person name="Ebbesson L."/>
            <person name="Teles M."/>
            <person name="MacKenzie S."/>
            <person name="Amaro C."/>
        </authorList>
    </citation>
    <scope>NUCLEOTIDE SEQUENCE</scope>
</reference>
<reference evidence="2" key="1">
    <citation type="submission" date="2014-11" db="EMBL/GenBank/DDBJ databases">
        <authorList>
            <person name="Amaro Gonzalez C."/>
        </authorList>
    </citation>
    <scope>NUCLEOTIDE SEQUENCE</scope>
</reference>
<proteinExistence type="predicted"/>
<organism evidence="2">
    <name type="scientific">Anguilla anguilla</name>
    <name type="common">European freshwater eel</name>
    <name type="synonym">Muraena anguilla</name>
    <dbReference type="NCBI Taxonomy" id="7936"/>
    <lineage>
        <taxon>Eukaryota</taxon>
        <taxon>Metazoa</taxon>
        <taxon>Chordata</taxon>
        <taxon>Craniata</taxon>
        <taxon>Vertebrata</taxon>
        <taxon>Euteleostomi</taxon>
        <taxon>Actinopterygii</taxon>
        <taxon>Neopterygii</taxon>
        <taxon>Teleostei</taxon>
        <taxon>Anguilliformes</taxon>
        <taxon>Anguillidae</taxon>
        <taxon>Anguilla</taxon>
    </lineage>
</organism>
<keyword evidence="1" id="KW-0472">Membrane</keyword>
<accession>A0A0E9QIV6</accession>
<protein>
    <submittedName>
        <fullName evidence="2">Uncharacterized protein</fullName>
    </submittedName>
</protein>
<name>A0A0E9QIV6_ANGAN</name>
<keyword evidence="1" id="KW-0812">Transmembrane</keyword>
<dbReference type="EMBL" id="GBXM01092317">
    <property type="protein sequence ID" value="JAH16260.1"/>
    <property type="molecule type" value="Transcribed_RNA"/>
</dbReference>
<sequence>MSFVYSASVELTSTSLIGFSASLSALLVSLVFFSSSSLAFSIFLLFCFPHFLRHFK</sequence>
<feature type="transmembrane region" description="Helical" evidence="1">
    <location>
        <begin position="20"/>
        <end position="48"/>
    </location>
</feature>
<keyword evidence="1" id="KW-1133">Transmembrane helix</keyword>
<evidence type="ECO:0000256" key="1">
    <source>
        <dbReference type="SAM" id="Phobius"/>
    </source>
</evidence>
<dbReference type="AlphaFoldDB" id="A0A0E9QIV6"/>
<evidence type="ECO:0000313" key="2">
    <source>
        <dbReference type="EMBL" id="JAH16260.1"/>
    </source>
</evidence>